<proteinExistence type="predicted"/>
<dbReference type="RefSeq" id="XP_044562227.1">
    <property type="nucleotide sequence ID" value="XM_044706818.1"/>
</dbReference>
<comment type="caution">
    <text evidence="2">The sequence shown here is derived from an EMBL/GenBank/DDBJ whole genome shotgun (WGS) entry which is preliminary data.</text>
</comment>
<protein>
    <submittedName>
        <fullName evidence="2">Uncharacterized protein</fullName>
    </submittedName>
</protein>
<dbReference type="GeneID" id="68110724"/>
<feature type="region of interest" description="Disordered" evidence="1">
    <location>
        <begin position="165"/>
        <end position="186"/>
    </location>
</feature>
<evidence type="ECO:0000256" key="1">
    <source>
        <dbReference type="SAM" id="MobiDB-lite"/>
    </source>
</evidence>
<dbReference type="Proteomes" id="UP000444721">
    <property type="component" value="Unassembled WGS sequence"/>
</dbReference>
<dbReference type="VEuPathDB" id="AmoebaDB:FDP41_003506"/>
<evidence type="ECO:0000313" key="3">
    <source>
        <dbReference type="Proteomes" id="UP000444721"/>
    </source>
</evidence>
<gene>
    <name evidence="2" type="ORF">FDP41_003506</name>
</gene>
<sequence>MTTQQQSPQTNQVSPEYIEMINRIEKELDDVFEMEDGEQFCFQLSNEIVRIGLNIIEERHFERESVYYTVDDCMEKMFAILDYTFIPKDEGDGEMALNHLQEGSSPLEPSAEPLRIPNDSCARGSVPMRRKPQPPPPPPLSRANSGRLSKTSIRSFGQSTSRLAVLNNNNNNNNNNGMNAPKDAINTSTSTVKSTTIRSSIASSILTTAANKHTTNRPTNSIGATGVVR</sequence>
<dbReference type="OrthoDB" id="193650at2759"/>
<name>A0A6A5BTF5_NAEFO</name>
<keyword evidence="3" id="KW-1185">Reference proteome</keyword>
<feature type="region of interest" description="Disordered" evidence="1">
    <location>
        <begin position="208"/>
        <end position="229"/>
    </location>
</feature>
<dbReference type="AlphaFoldDB" id="A0A6A5BTF5"/>
<evidence type="ECO:0000313" key="2">
    <source>
        <dbReference type="EMBL" id="KAF0977514.1"/>
    </source>
</evidence>
<dbReference type="EMBL" id="VFQX01000034">
    <property type="protein sequence ID" value="KAF0977514.1"/>
    <property type="molecule type" value="Genomic_DNA"/>
</dbReference>
<feature type="compositionally biased region" description="Polar residues" evidence="1">
    <location>
        <begin position="211"/>
        <end position="223"/>
    </location>
</feature>
<dbReference type="VEuPathDB" id="AmoebaDB:NfTy_070900"/>
<feature type="compositionally biased region" description="Low complexity" evidence="1">
    <location>
        <begin position="167"/>
        <end position="176"/>
    </location>
</feature>
<feature type="region of interest" description="Disordered" evidence="1">
    <location>
        <begin position="100"/>
        <end position="149"/>
    </location>
</feature>
<reference evidence="2 3" key="1">
    <citation type="journal article" date="2019" name="Sci. Rep.">
        <title>Nanopore sequencing improves the draft genome of the human pathogenic amoeba Naegleria fowleri.</title>
        <authorList>
            <person name="Liechti N."/>
            <person name="Schurch N."/>
            <person name="Bruggmann R."/>
            <person name="Wittwer M."/>
        </authorList>
    </citation>
    <scope>NUCLEOTIDE SEQUENCE [LARGE SCALE GENOMIC DNA]</scope>
    <source>
        <strain evidence="2 3">ATCC 30894</strain>
    </source>
</reference>
<dbReference type="VEuPathDB" id="AmoebaDB:NF0064120"/>
<organism evidence="2 3">
    <name type="scientific">Naegleria fowleri</name>
    <name type="common">Brain eating amoeba</name>
    <dbReference type="NCBI Taxonomy" id="5763"/>
    <lineage>
        <taxon>Eukaryota</taxon>
        <taxon>Discoba</taxon>
        <taxon>Heterolobosea</taxon>
        <taxon>Tetramitia</taxon>
        <taxon>Eutetramitia</taxon>
        <taxon>Vahlkampfiidae</taxon>
        <taxon>Naegleria</taxon>
    </lineage>
</organism>
<accession>A0A6A5BTF5</accession>